<gene>
    <name evidence="2" type="ORF">ACMD2_23297</name>
</gene>
<comment type="caution">
    <text evidence="2">The sequence shown here is derived from an EMBL/GenBank/DDBJ whole genome shotgun (WGS) entry which is preliminary data.</text>
</comment>
<organism evidence="2 3">
    <name type="scientific">Ananas comosus</name>
    <name type="common">Pineapple</name>
    <name type="synonym">Ananas ananas</name>
    <dbReference type="NCBI Taxonomy" id="4615"/>
    <lineage>
        <taxon>Eukaryota</taxon>
        <taxon>Viridiplantae</taxon>
        <taxon>Streptophyta</taxon>
        <taxon>Embryophyta</taxon>
        <taxon>Tracheophyta</taxon>
        <taxon>Spermatophyta</taxon>
        <taxon>Magnoliopsida</taxon>
        <taxon>Liliopsida</taxon>
        <taxon>Poales</taxon>
        <taxon>Bromeliaceae</taxon>
        <taxon>Bromelioideae</taxon>
        <taxon>Ananas</taxon>
    </lineage>
</organism>
<name>A0A199VKX0_ANACO</name>
<feature type="region of interest" description="Disordered" evidence="1">
    <location>
        <begin position="94"/>
        <end position="115"/>
    </location>
</feature>
<dbReference type="EMBL" id="LSRQ01001483">
    <property type="protein sequence ID" value="OAY77653.1"/>
    <property type="molecule type" value="Genomic_DNA"/>
</dbReference>
<protein>
    <submittedName>
        <fullName evidence="2">Uncharacterized protein</fullName>
    </submittedName>
</protein>
<evidence type="ECO:0000313" key="2">
    <source>
        <dbReference type="EMBL" id="OAY77653.1"/>
    </source>
</evidence>
<accession>A0A199VKX0</accession>
<evidence type="ECO:0000313" key="3">
    <source>
        <dbReference type="Proteomes" id="UP000092600"/>
    </source>
</evidence>
<dbReference type="Proteomes" id="UP000092600">
    <property type="component" value="Unassembled WGS sequence"/>
</dbReference>
<sequence length="115" mass="12382">MARARVARLQCLRLELSRTSNPSHLPFSSASSPRIPILYPLSHLDTDPNLNVSFRTLRLYSPDKAPDADPSRVISRALDAALAAHHFLPFAAAPPTHASSSASPPPPPARRSACP</sequence>
<reference evidence="2 3" key="1">
    <citation type="journal article" date="2016" name="DNA Res.">
        <title>The draft genome of MD-2 pineapple using hybrid error correction of long reads.</title>
        <authorList>
            <person name="Redwan R.M."/>
            <person name="Saidin A."/>
            <person name="Kumar S.V."/>
        </authorList>
    </citation>
    <scope>NUCLEOTIDE SEQUENCE [LARGE SCALE GENOMIC DNA]</scope>
    <source>
        <strain evidence="3">cv. MD2</strain>
        <tissue evidence="2">Leaf</tissue>
    </source>
</reference>
<dbReference type="AlphaFoldDB" id="A0A199VKX0"/>
<evidence type="ECO:0000256" key="1">
    <source>
        <dbReference type="SAM" id="MobiDB-lite"/>
    </source>
</evidence>
<proteinExistence type="predicted"/>